<keyword evidence="5 11" id="KW-0732">Signal</keyword>
<dbReference type="PANTHER" id="PTHR40980:SF3">
    <property type="entry name" value="TONB-DEPENDENT RECEPTOR-LIKE BETA-BARREL DOMAIN-CONTAINING PROTEIN"/>
    <property type="match status" value="1"/>
</dbReference>
<keyword evidence="4 9" id="KW-0812">Transmembrane</keyword>
<evidence type="ECO:0000256" key="6">
    <source>
        <dbReference type="ARBA" id="ARBA00023077"/>
    </source>
</evidence>
<evidence type="ECO:0000256" key="2">
    <source>
        <dbReference type="ARBA" id="ARBA00022448"/>
    </source>
</evidence>
<feature type="signal peptide" evidence="11">
    <location>
        <begin position="1"/>
        <end position="24"/>
    </location>
</feature>
<keyword evidence="2 9" id="KW-0813">Transport</keyword>
<evidence type="ECO:0000256" key="7">
    <source>
        <dbReference type="ARBA" id="ARBA00023136"/>
    </source>
</evidence>
<feature type="chain" id="PRO_5033057540" evidence="11">
    <location>
        <begin position="25"/>
        <end position="824"/>
    </location>
</feature>
<name>A0A7T4R1B7_9GAMM</name>
<dbReference type="KEGG" id="snan:I6N98_01765"/>
<evidence type="ECO:0000313" key="15">
    <source>
        <dbReference type="Proteomes" id="UP000596063"/>
    </source>
</evidence>
<dbReference type="InterPro" id="IPR010104">
    <property type="entry name" value="TonB_rcpt_bac"/>
</dbReference>
<dbReference type="GO" id="GO:0009279">
    <property type="term" value="C:cell outer membrane"/>
    <property type="evidence" value="ECO:0007669"/>
    <property type="project" value="UniProtKB-SubCell"/>
</dbReference>
<dbReference type="SUPFAM" id="SSF56935">
    <property type="entry name" value="Porins"/>
    <property type="match status" value="1"/>
</dbReference>
<gene>
    <name evidence="14" type="ORF">I6N98_01765</name>
</gene>
<keyword evidence="3 9" id="KW-1134">Transmembrane beta strand</keyword>
<evidence type="ECO:0000256" key="5">
    <source>
        <dbReference type="ARBA" id="ARBA00022729"/>
    </source>
</evidence>
<evidence type="ECO:0000256" key="1">
    <source>
        <dbReference type="ARBA" id="ARBA00004571"/>
    </source>
</evidence>
<dbReference type="InterPro" id="IPR039426">
    <property type="entry name" value="TonB-dep_rcpt-like"/>
</dbReference>
<dbReference type="EMBL" id="CP066167">
    <property type="protein sequence ID" value="QQD18626.1"/>
    <property type="molecule type" value="Genomic_DNA"/>
</dbReference>
<dbReference type="Gene3D" id="2.40.170.20">
    <property type="entry name" value="TonB-dependent receptor, beta-barrel domain"/>
    <property type="match status" value="1"/>
</dbReference>
<dbReference type="InterPro" id="IPR012910">
    <property type="entry name" value="Plug_dom"/>
</dbReference>
<dbReference type="Pfam" id="PF14905">
    <property type="entry name" value="OMP_b-brl_3"/>
    <property type="match status" value="1"/>
</dbReference>
<feature type="domain" description="TonB-dependent receptor plug" evidence="12">
    <location>
        <begin position="59"/>
        <end position="147"/>
    </location>
</feature>
<dbReference type="InterPro" id="IPR041700">
    <property type="entry name" value="OMP_b-brl_3"/>
</dbReference>
<dbReference type="Gene3D" id="2.170.130.10">
    <property type="entry name" value="TonB-dependent receptor, plug domain"/>
    <property type="match status" value="1"/>
</dbReference>
<evidence type="ECO:0000256" key="10">
    <source>
        <dbReference type="PROSITE-ProRule" id="PRU10144"/>
    </source>
</evidence>
<dbReference type="InterPro" id="IPR037066">
    <property type="entry name" value="Plug_dom_sf"/>
</dbReference>
<dbReference type="RefSeq" id="WP_198570117.1">
    <property type="nucleotide sequence ID" value="NZ_CP066167.1"/>
</dbReference>
<dbReference type="InterPro" id="IPR036942">
    <property type="entry name" value="Beta-barrel_TonB_sf"/>
</dbReference>
<organism evidence="14 15">
    <name type="scientific">Spongiibacter nanhainus</name>
    <dbReference type="NCBI Taxonomy" id="2794344"/>
    <lineage>
        <taxon>Bacteria</taxon>
        <taxon>Pseudomonadati</taxon>
        <taxon>Pseudomonadota</taxon>
        <taxon>Gammaproteobacteria</taxon>
        <taxon>Cellvibrionales</taxon>
        <taxon>Spongiibacteraceae</taxon>
        <taxon>Spongiibacter</taxon>
    </lineage>
</organism>
<keyword evidence="8 9" id="KW-0998">Cell outer membrane</keyword>
<protein>
    <submittedName>
        <fullName evidence="14">TonB-dependent receptor</fullName>
    </submittedName>
</protein>
<dbReference type="Pfam" id="PF07715">
    <property type="entry name" value="Plug"/>
    <property type="match status" value="1"/>
</dbReference>
<proteinExistence type="inferred from homology"/>
<evidence type="ECO:0000256" key="9">
    <source>
        <dbReference type="PROSITE-ProRule" id="PRU01360"/>
    </source>
</evidence>
<evidence type="ECO:0000256" key="4">
    <source>
        <dbReference type="ARBA" id="ARBA00022692"/>
    </source>
</evidence>
<accession>A0A7T4R1B7</accession>
<comment type="subcellular location">
    <subcellularLocation>
        <location evidence="1 9">Cell outer membrane</location>
        <topology evidence="1 9">Multi-pass membrane protein</topology>
    </subcellularLocation>
</comment>
<feature type="short sequence motif" description="TonB C-terminal box" evidence="10">
    <location>
        <begin position="807"/>
        <end position="824"/>
    </location>
</feature>
<evidence type="ECO:0000256" key="8">
    <source>
        <dbReference type="ARBA" id="ARBA00023237"/>
    </source>
</evidence>
<keyword evidence="15" id="KW-1185">Reference proteome</keyword>
<evidence type="ECO:0000256" key="3">
    <source>
        <dbReference type="ARBA" id="ARBA00022452"/>
    </source>
</evidence>
<keyword evidence="6" id="KW-0798">TonB box</keyword>
<evidence type="ECO:0000313" key="14">
    <source>
        <dbReference type="EMBL" id="QQD18626.1"/>
    </source>
</evidence>
<dbReference type="PROSITE" id="PS01156">
    <property type="entry name" value="TONB_DEPENDENT_REC_2"/>
    <property type="match status" value="1"/>
</dbReference>
<dbReference type="PANTHER" id="PTHR40980">
    <property type="entry name" value="PLUG DOMAIN-CONTAINING PROTEIN"/>
    <property type="match status" value="1"/>
</dbReference>
<sequence>MRALDFRKTLLCSAIALASGAAVAQQPAADAKPDVEVVTVVAAPIKDSQQAALEAKQMADNYVDIISSDTIGRFPDQNLADSLGRLPGLAIERDQGQARYINFRGAPFRYTSIAFDGIDVPGADNGRVPRFDSFPSVITSRVEANKAILPNMPGESVAGFINIHTFSPFAQEGFSFAGDIGMGEQKLGGGDIDKFGLRGAWSNDHFGVVLFSSANSREQITDNREYDLERDDNGELVVNELDFRSYKIVREDSAHGGTFEFRGDGTLQRAFFSTLYSEFVDKEERNQFVFTFSEPVAGTTASDRAAAVSRMLEYGRYENSTFTNTLGADLQLGNWVVEGRYNLTETEATTYLPIPRSMGAATTADYDLSDTENPKLYLADDLNDLAYNMTLGILYGQSLEVDVDKFKLDAERDFEWFDLGATLEIGLQLDQREADGYVIGSPSVAPFPASINIDDFNTGRRWDAKTSNTIGGTYYNNKGLRKAWQQAGLGSIEPSPADLIVMDEDILALYAMTTTRFAWGNIVAGARIEQTDYTSEGTVDGEKIAVDDDFTNILPSVHVNIDLADDLKLRISGSTGVNRPTYDEWRAAASVDVANEEVRGGNPTLDAEEAIGIDTSLEWYFAPASIASVGAFYRQIDNVIYADSTTINGGIYVPSEQGQEWTYTGAVNGDNGEMSGIELNFIGHAVDLTQTLDGFGISANMTLLNSEFEELDGTKSDLPGTSDMIYNVSLFYENFGLSTRVNYQYRDEWVSPIEDPSEKWGEQKRVDLSVSYELPFDFDGARMSVYFNANNLTDETDVRYAGNGTINQSESYGRRYLLGARVNF</sequence>
<dbReference type="InterPro" id="IPR010917">
    <property type="entry name" value="TonB_rcpt_CS"/>
</dbReference>
<keyword evidence="14" id="KW-0675">Receptor</keyword>
<evidence type="ECO:0000256" key="11">
    <source>
        <dbReference type="SAM" id="SignalP"/>
    </source>
</evidence>
<dbReference type="NCBIfam" id="TIGR01782">
    <property type="entry name" value="TonB-Xanth-Caul"/>
    <property type="match status" value="1"/>
</dbReference>
<evidence type="ECO:0000259" key="13">
    <source>
        <dbReference type="Pfam" id="PF14905"/>
    </source>
</evidence>
<reference evidence="14 15" key="1">
    <citation type="submission" date="2020-12" db="EMBL/GenBank/DDBJ databases">
        <authorList>
            <person name="Shan Y."/>
        </authorList>
    </citation>
    <scope>NUCLEOTIDE SEQUENCE [LARGE SCALE GENOMIC DNA]</scope>
    <source>
        <strain evidence="15">csc3.9</strain>
    </source>
</reference>
<dbReference type="Proteomes" id="UP000596063">
    <property type="component" value="Chromosome"/>
</dbReference>
<comment type="similarity">
    <text evidence="9">Belongs to the TonB-dependent receptor family.</text>
</comment>
<keyword evidence="7 9" id="KW-0472">Membrane</keyword>
<dbReference type="PROSITE" id="PS52016">
    <property type="entry name" value="TONB_DEPENDENT_REC_3"/>
    <property type="match status" value="1"/>
</dbReference>
<feature type="domain" description="Outer membrane protein beta-barrel" evidence="13">
    <location>
        <begin position="495"/>
        <end position="810"/>
    </location>
</feature>
<evidence type="ECO:0000259" key="12">
    <source>
        <dbReference type="Pfam" id="PF07715"/>
    </source>
</evidence>
<dbReference type="AlphaFoldDB" id="A0A7T4R1B7"/>